<keyword evidence="1" id="KW-0732">Signal</keyword>
<reference evidence="2" key="1">
    <citation type="submission" date="2019-12" db="EMBL/GenBank/DDBJ databases">
        <title>An insight into the sialome of adult female Ixodes ricinus ticks feeding for 6 days.</title>
        <authorList>
            <person name="Perner J."/>
            <person name="Ribeiro J.M.C."/>
        </authorList>
    </citation>
    <scope>NUCLEOTIDE SEQUENCE</scope>
    <source>
        <strain evidence="2">Semi-engorged</strain>
        <tissue evidence="2">Salivary glands</tissue>
    </source>
</reference>
<dbReference type="EMBL" id="GIFC01009884">
    <property type="protein sequence ID" value="MXU91967.1"/>
    <property type="molecule type" value="Transcribed_RNA"/>
</dbReference>
<name>A0A6B0UQA0_IXORI</name>
<sequence length="127" mass="13292">MEHTFCVALIIIRCSCSRCLCSDWRCDVQDVEEYAALQLPSVQKKAFGTGNRTTSISPSLVGWSGRLGPSWDVGSIAASCGLSWALGRLQADTVSSVAEGGRSALQAGVSCETPGVAIDSAHQDSPS</sequence>
<accession>A0A6B0UQA0</accession>
<evidence type="ECO:0000313" key="2">
    <source>
        <dbReference type="EMBL" id="MXU91967.1"/>
    </source>
</evidence>
<feature type="chain" id="PRO_5025620711" evidence="1">
    <location>
        <begin position="22"/>
        <end position="127"/>
    </location>
</feature>
<protein>
    <submittedName>
        <fullName evidence="2">Putative secreted protein</fullName>
    </submittedName>
</protein>
<proteinExistence type="predicted"/>
<evidence type="ECO:0000256" key="1">
    <source>
        <dbReference type="SAM" id="SignalP"/>
    </source>
</evidence>
<dbReference type="AlphaFoldDB" id="A0A6B0UQA0"/>
<organism evidence="2">
    <name type="scientific">Ixodes ricinus</name>
    <name type="common">Common tick</name>
    <name type="synonym">Acarus ricinus</name>
    <dbReference type="NCBI Taxonomy" id="34613"/>
    <lineage>
        <taxon>Eukaryota</taxon>
        <taxon>Metazoa</taxon>
        <taxon>Ecdysozoa</taxon>
        <taxon>Arthropoda</taxon>
        <taxon>Chelicerata</taxon>
        <taxon>Arachnida</taxon>
        <taxon>Acari</taxon>
        <taxon>Parasitiformes</taxon>
        <taxon>Ixodida</taxon>
        <taxon>Ixodoidea</taxon>
        <taxon>Ixodidae</taxon>
        <taxon>Ixodinae</taxon>
        <taxon>Ixodes</taxon>
    </lineage>
</organism>
<feature type="signal peptide" evidence="1">
    <location>
        <begin position="1"/>
        <end position="21"/>
    </location>
</feature>